<feature type="transmembrane region" description="Helical" evidence="4">
    <location>
        <begin position="295"/>
        <end position="316"/>
    </location>
</feature>
<dbReference type="Proteomes" id="UP000036890">
    <property type="component" value="Unassembled WGS sequence"/>
</dbReference>
<dbReference type="AlphaFoldDB" id="A0A0L8A873"/>
<feature type="transmembrane region" description="Helical" evidence="4">
    <location>
        <begin position="50"/>
        <end position="68"/>
    </location>
</feature>
<feature type="transmembrane region" description="Helical" evidence="4">
    <location>
        <begin position="123"/>
        <end position="143"/>
    </location>
</feature>
<keyword evidence="4" id="KW-0812">Transmembrane</keyword>
<protein>
    <recommendedName>
        <fullName evidence="1">undecaprenyl-diphosphate phosphatase</fullName>
        <ecNumber evidence="1">3.6.1.27</ecNumber>
    </recommendedName>
    <alternativeName>
        <fullName evidence="2">Undecaprenyl pyrophosphate phosphatase</fullName>
    </alternativeName>
</protein>
<name>A0A0L8A873_9GAMM</name>
<feature type="transmembrane region" description="Helical" evidence="4">
    <location>
        <begin position="232"/>
        <end position="250"/>
    </location>
</feature>
<dbReference type="SUPFAM" id="SSF48317">
    <property type="entry name" value="Acid phosphatase/Vanadium-dependent haloperoxidase"/>
    <property type="match status" value="1"/>
</dbReference>
<feature type="transmembrane region" description="Helical" evidence="4">
    <location>
        <begin position="207"/>
        <end position="226"/>
    </location>
</feature>
<feature type="transmembrane region" description="Helical" evidence="4">
    <location>
        <begin position="262"/>
        <end position="283"/>
    </location>
</feature>
<evidence type="ECO:0000313" key="6">
    <source>
        <dbReference type="EMBL" id="KOE98359.1"/>
    </source>
</evidence>
<comment type="catalytic activity">
    <reaction evidence="3">
        <text>di-trans,octa-cis-undecaprenyl diphosphate + H2O = di-trans,octa-cis-undecaprenyl phosphate + phosphate + H(+)</text>
        <dbReference type="Rhea" id="RHEA:28094"/>
        <dbReference type="ChEBI" id="CHEBI:15377"/>
        <dbReference type="ChEBI" id="CHEBI:15378"/>
        <dbReference type="ChEBI" id="CHEBI:43474"/>
        <dbReference type="ChEBI" id="CHEBI:58405"/>
        <dbReference type="ChEBI" id="CHEBI:60392"/>
        <dbReference type="EC" id="3.6.1.27"/>
    </reaction>
</comment>
<dbReference type="InterPro" id="IPR036938">
    <property type="entry name" value="PAP2/HPO_sf"/>
</dbReference>
<dbReference type="Pfam" id="PF01569">
    <property type="entry name" value="PAP2"/>
    <property type="match status" value="1"/>
</dbReference>
<gene>
    <name evidence="6" type="ORF">W7K_14840</name>
</gene>
<evidence type="ECO:0000256" key="4">
    <source>
        <dbReference type="SAM" id="Phobius"/>
    </source>
</evidence>
<dbReference type="GO" id="GO:0050380">
    <property type="term" value="F:undecaprenyl-diphosphatase activity"/>
    <property type="evidence" value="ECO:0007669"/>
    <property type="project" value="UniProtKB-EC"/>
</dbReference>
<accession>A0A0L8A873</accession>
<feature type="transmembrane region" description="Helical" evidence="4">
    <location>
        <begin position="150"/>
        <end position="169"/>
    </location>
</feature>
<dbReference type="RefSeq" id="WP_010482515.1">
    <property type="nucleotide sequence ID" value="NZ_AJLO02000029.1"/>
</dbReference>
<dbReference type="PANTHER" id="PTHR14969">
    <property type="entry name" value="SPHINGOSINE-1-PHOSPHATE PHOSPHOHYDROLASE"/>
    <property type="match status" value="1"/>
</dbReference>
<dbReference type="PANTHER" id="PTHR14969:SF13">
    <property type="entry name" value="AT30094P"/>
    <property type="match status" value="1"/>
</dbReference>
<evidence type="ECO:0000313" key="7">
    <source>
        <dbReference type="Proteomes" id="UP000036890"/>
    </source>
</evidence>
<dbReference type="OrthoDB" id="9780918at2"/>
<proteinExistence type="predicted"/>
<organism evidence="6 7">
    <name type="scientific">Stenotrophomonas geniculata N1</name>
    <dbReference type="NCBI Taxonomy" id="1167641"/>
    <lineage>
        <taxon>Bacteria</taxon>
        <taxon>Pseudomonadati</taxon>
        <taxon>Pseudomonadota</taxon>
        <taxon>Gammaproteobacteria</taxon>
        <taxon>Lysobacterales</taxon>
        <taxon>Lysobacteraceae</taxon>
        <taxon>Stenotrophomonas</taxon>
    </lineage>
</organism>
<feature type="domain" description="Phosphatidic acid phosphatase type 2/haloperoxidase" evidence="5">
    <location>
        <begin position="50"/>
        <end position="193"/>
    </location>
</feature>
<keyword evidence="4" id="KW-0472">Membrane</keyword>
<feature type="transmembrane region" description="Helical" evidence="4">
    <location>
        <begin position="20"/>
        <end position="43"/>
    </location>
</feature>
<comment type="caution">
    <text evidence="6">The sequence shown here is derived from an EMBL/GenBank/DDBJ whole genome shotgun (WGS) entry which is preliminary data.</text>
</comment>
<evidence type="ECO:0000256" key="1">
    <source>
        <dbReference type="ARBA" id="ARBA00012374"/>
    </source>
</evidence>
<reference evidence="6 7" key="1">
    <citation type="journal article" date="2012" name="J. Bacteriol.">
        <title>Genome sequence of a novel nicotine-degrading strain, Pseudomonas geniculata N1.</title>
        <authorList>
            <person name="Tang H."/>
            <person name="Yu H."/>
            <person name="Tai C."/>
            <person name="Huang K."/>
            <person name="Liu Y."/>
            <person name="Wang L."/>
            <person name="Yao Y."/>
            <person name="Wu G."/>
            <person name="Xu P."/>
        </authorList>
    </citation>
    <scope>NUCLEOTIDE SEQUENCE [LARGE SCALE GENOMIC DNA]</scope>
    <source>
        <strain evidence="6 7">N1</strain>
    </source>
</reference>
<evidence type="ECO:0000256" key="2">
    <source>
        <dbReference type="ARBA" id="ARBA00032707"/>
    </source>
</evidence>
<dbReference type="EMBL" id="AJLO02000029">
    <property type="protein sequence ID" value="KOE98359.1"/>
    <property type="molecule type" value="Genomic_DNA"/>
</dbReference>
<dbReference type="InterPro" id="IPR000326">
    <property type="entry name" value="PAP2/HPO"/>
</dbReference>
<sequence>MFQTHWHLWLQQTFDGGWMLALMQFISLLGYEMAYTALILLCAFGARMRAGLCVMLAVLLMACATHAIKQGAALPRPSDVDARVLDKGVPSHPFVVDGGGHTFWSLPDARATAMLRVQPDADYGFNSGHVGVATAACVGLLLAFGIRRRWLRWALVFGWPLLMAVSRMYLGRHFLADVLAGWLVGIGVALLAWQLMPGMRSNQRWQLPVLLGLGVLMAWAAATTRFVPVGEAGRLLALGLLVAWLQWRGWPMDPQGIVQRILRVLGVVLIYLLVRPLIDWLAGTAALPEVPATELLWQTVGTLLILGGGVALARWIPRQRLPAVEDVQ</sequence>
<evidence type="ECO:0000259" key="5">
    <source>
        <dbReference type="SMART" id="SM00014"/>
    </source>
</evidence>
<evidence type="ECO:0000256" key="3">
    <source>
        <dbReference type="ARBA" id="ARBA00047594"/>
    </source>
</evidence>
<feature type="transmembrane region" description="Helical" evidence="4">
    <location>
        <begin position="175"/>
        <end position="195"/>
    </location>
</feature>
<dbReference type="Gene3D" id="1.20.144.10">
    <property type="entry name" value="Phosphatidic acid phosphatase type 2/haloperoxidase"/>
    <property type="match status" value="1"/>
</dbReference>
<dbReference type="SMART" id="SM00014">
    <property type="entry name" value="acidPPc"/>
    <property type="match status" value="1"/>
</dbReference>
<keyword evidence="4" id="KW-1133">Transmembrane helix</keyword>
<dbReference type="EC" id="3.6.1.27" evidence="1"/>